<dbReference type="EMBL" id="JACIGK010000005">
    <property type="protein sequence ID" value="MBB4265331.1"/>
    <property type="molecule type" value="Genomic_DNA"/>
</dbReference>
<keyword evidence="7" id="KW-1185">Reference proteome</keyword>
<evidence type="ECO:0000256" key="3">
    <source>
        <dbReference type="ARBA" id="ARBA00022801"/>
    </source>
</evidence>
<dbReference type="InterPro" id="IPR000760">
    <property type="entry name" value="Inositol_monophosphatase-like"/>
</dbReference>
<dbReference type="Gene3D" id="3.30.540.10">
    <property type="entry name" value="Fructose-1,6-Bisphosphatase, subunit A, domain 1"/>
    <property type="match status" value="1"/>
</dbReference>
<dbReference type="GO" id="GO:0007165">
    <property type="term" value="P:signal transduction"/>
    <property type="evidence" value="ECO:0007669"/>
    <property type="project" value="TreeGrafter"/>
</dbReference>
<comment type="similarity">
    <text evidence="1">Belongs to the inositol monophosphatase superfamily.</text>
</comment>
<evidence type="ECO:0000256" key="2">
    <source>
        <dbReference type="ARBA" id="ARBA00022723"/>
    </source>
</evidence>
<evidence type="ECO:0000256" key="5">
    <source>
        <dbReference type="PIRSR" id="PIRSR600760-2"/>
    </source>
</evidence>
<dbReference type="SUPFAM" id="SSF56655">
    <property type="entry name" value="Carbohydrate phosphatase"/>
    <property type="match status" value="1"/>
</dbReference>
<comment type="cofactor">
    <cofactor evidence="5">
        <name>Mg(2+)</name>
        <dbReference type="ChEBI" id="CHEBI:18420"/>
    </cofactor>
</comment>
<accession>A0A7W6RB79</accession>
<organism evidence="6 7">
    <name type="scientific">Roseospira visakhapatnamensis</name>
    <dbReference type="NCBI Taxonomy" id="390880"/>
    <lineage>
        <taxon>Bacteria</taxon>
        <taxon>Pseudomonadati</taxon>
        <taxon>Pseudomonadota</taxon>
        <taxon>Alphaproteobacteria</taxon>
        <taxon>Rhodospirillales</taxon>
        <taxon>Rhodospirillaceae</taxon>
        <taxon>Roseospira</taxon>
    </lineage>
</organism>
<keyword evidence="4 5" id="KW-0460">Magnesium</keyword>
<dbReference type="GO" id="GO:0046872">
    <property type="term" value="F:metal ion binding"/>
    <property type="evidence" value="ECO:0007669"/>
    <property type="project" value="UniProtKB-KW"/>
</dbReference>
<feature type="binding site" evidence="5">
    <location>
        <position position="71"/>
    </location>
    <ligand>
        <name>Mg(2+)</name>
        <dbReference type="ChEBI" id="CHEBI:18420"/>
        <label>1</label>
        <note>catalytic</note>
    </ligand>
</feature>
<dbReference type="Gene3D" id="3.40.190.80">
    <property type="match status" value="1"/>
</dbReference>
<dbReference type="InterPro" id="IPR020583">
    <property type="entry name" value="Inositol_monoP_metal-BS"/>
</dbReference>
<dbReference type="AlphaFoldDB" id="A0A7W6RB79"/>
<evidence type="ECO:0000256" key="4">
    <source>
        <dbReference type="ARBA" id="ARBA00022842"/>
    </source>
</evidence>
<dbReference type="Proteomes" id="UP000554286">
    <property type="component" value="Unassembled WGS sequence"/>
</dbReference>
<keyword evidence="3" id="KW-0378">Hydrolase</keyword>
<protein>
    <submittedName>
        <fullName evidence="6">Fructose-1,6-bisphosphatase/inositol monophosphatase family enzyme</fullName>
    </submittedName>
</protein>
<feature type="binding site" evidence="5">
    <location>
        <position position="94"/>
    </location>
    <ligand>
        <name>Mg(2+)</name>
        <dbReference type="ChEBI" id="CHEBI:18420"/>
        <label>1</label>
        <note>catalytic</note>
    </ligand>
</feature>
<dbReference type="PROSITE" id="PS00629">
    <property type="entry name" value="IMP_1"/>
    <property type="match status" value="1"/>
</dbReference>
<dbReference type="GO" id="GO:0006020">
    <property type="term" value="P:inositol metabolic process"/>
    <property type="evidence" value="ECO:0007669"/>
    <property type="project" value="TreeGrafter"/>
</dbReference>
<dbReference type="RefSeq" id="WP_184042956.1">
    <property type="nucleotide sequence ID" value="NZ_JACIGK010000005.1"/>
</dbReference>
<name>A0A7W6RB79_9PROT</name>
<gene>
    <name evidence="6" type="ORF">GGD89_000949</name>
</gene>
<sequence>MTQFVSMTAVAAVLDEVAATEILPRFRNLADTDIHAKSSSEDLVTLADIEAERALTRRLPDLLPGSVVVGEEAVYADRAVLDRLSGDRPVWVVDPVDGTGNFSRGEPAFGVIVALVHRGETVAGWILDPLAERLAMAELGAGATVNGQPARVTSPPGPLDAFRGCAFGPRERALRGHVRTVPVIRSAAQVYLRLVTNDFQFAAFSRLMPWDHAAGVLIHAEAGGYGRLIDGSAYAPTLRAGDIVFAPDKASWTRMTGLMGARVGR</sequence>
<dbReference type="Pfam" id="PF00459">
    <property type="entry name" value="Inositol_P"/>
    <property type="match status" value="1"/>
</dbReference>
<proteinExistence type="inferred from homology"/>
<comment type="caution">
    <text evidence="6">The sequence shown here is derived from an EMBL/GenBank/DDBJ whole genome shotgun (WGS) entry which is preliminary data.</text>
</comment>
<evidence type="ECO:0000313" key="6">
    <source>
        <dbReference type="EMBL" id="MBB4265331.1"/>
    </source>
</evidence>
<dbReference type="PANTHER" id="PTHR20854">
    <property type="entry name" value="INOSITOL MONOPHOSPHATASE"/>
    <property type="match status" value="1"/>
</dbReference>
<reference evidence="6 7" key="1">
    <citation type="submission" date="2020-08" db="EMBL/GenBank/DDBJ databases">
        <title>Genome sequencing of Purple Non-Sulfur Bacteria from various extreme environments.</title>
        <authorList>
            <person name="Mayer M."/>
        </authorList>
    </citation>
    <scope>NUCLEOTIDE SEQUENCE [LARGE SCALE GENOMIC DNA]</scope>
    <source>
        <strain evidence="6 7">JA131</strain>
    </source>
</reference>
<dbReference type="PRINTS" id="PR00377">
    <property type="entry name" value="IMPHPHTASES"/>
</dbReference>
<dbReference type="GO" id="GO:0008934">
    <property type="term" value="F:inositol monophosphate 1-phosphatase activity"/>
    <property type="evidence" value="ECO:0007669"/>
    <property type="project" value="TreeGrafter"/>
</dbReference>
<feature type="binding site" evidence="5">
    <location>
        <position position="211"/>
    </location>
    <ligand>
        <name>Mg(2+)</name>
        <dbReference type="ChEBI" id="CHEBI:18420"/>
        <label>1</label>
        <note>catalytic</note>
    </ligand>
</feature>
<keyword evidence="2 5" id="KW-0479">Metal-binding</keyword>
<evidence type="ECO:0000313" key="7">
    <source>
        <dbReference type="Proteomes" id="UP000554286"/>
    </source>
</evidence>
<evidence type="ECO:0000256" key="1">
    <source>
        <dbReference type="ARBA" id="ARBA00009759"/>
    </source>
</evidence>
<feature type="binding site" evidence="5">
    <location>
        <position position="97"/>
    </location>
    <ligand>
        <name>Mg(2+)</name>
        <dbReference type="ChEBI" id="CHEBI:18420"/>
        <label>1</label>
        <note>catalytic</note>
    </ligand>
</feature>
<dbReference type="PANTHER" id="PTHR20854:SF4">
    <property type="entry name" value="INOSITOL-1-MONOPHOSPHATASE-RELATED"/>
    <property type="match status" value="1"/>
</dbReference>